<protein>
    <submittedName>
        <fullName evidence="1">Uncharacterized protein</fullName>
    </submittedName>
</protein>
<gene>
    <name evidence="1" type="ORF">N7Z68_16250</name>
</gene>
<dbReference type="EMBL" id="JAOTPO010000012">
    <property type="protein sequence ID" value="MDE5414913.1"/>
    <property type="molecule type" value="Genomic_DNA"/>
</dbReference>
<organism evidence="1 2">
    <name type="scientific">Alkalihalobacterium chitinilyticum</name>
    <dbReference type="NCBI Taxonomy" id="2980103"/>
    <lineage>
        <taxon>Bacteria</taxon>
        <taxon>Bacillati</taxon>
        <taxon>Bacillota</taxon>
        <taxon>Bacilli</taxon>
        <taxon>Bacillales</taxon>
        <taxon>Bacillaceae</taxon>
        <taxon>Alkalihalobacterium</taxon>
    </lineage>
</organism>
<comment type="caution">
    <text evidence="1">The sequence shown here is derived from an EMBL/GenBank/DDBJ whole genome shotgun (WGS) entry which is preliminary data.</text>
</comment>
<evidence type="ECO:0000313" key="1">
    <source>
        <dbReference type="EMBL" id="MDE5414913.1"/>
    </source>
</evidence>
<name>A0ABT5VKF2_9BACI</name>
<proteinExistence type="predicted"/>
<accession>A0ABT5VKF2</accession>
<evidence type="ECO:0000313" key="2">
    <source>
        <dbReference type="Proteomes" id="UP001148125"/>
    </source>
</evidence>
<reference evidence="1" key="1">
    <citation type="submission" date="2024-05" db="EMBL/GenBank/DDBJ databases">
        <title>Alkalihalobacillus sp. strain MEB203 novel alkaliphilic bacterium from Lonar Lake, India.</title>
        <authorList>
            <person name="Joshi A."/>
            <person name="Thite S."/>
            <person name="Mengade P."/>
        </authorList>
    </citation>
    <scope>NUCLEOTIDE SEQUENCE</scope>
    <source>
        <strain evidence="1">MEB 203</strain>
    </source>
</reference>
<keyword evidence="2" id="KW-1185">Reference proteome</keyword>
<dbReference type="Proteomes" id="UP001148125">
    <property type="component" value="Unassembled WGS sequence"/>
</dbReference>
<dbReference type="RefSeq" id="WP_275119522.1">
    <property type="nucleotide sequence ID" value="NZ_JAOTPO010000012.1"/>
</dbReference>
<sequence>MLNEQTYRAAIQYKQEVIKKTYDEVHRKVSSEEKKQGTLFKRLVSFFAKRREIQVQKPCCNMTCCAA</sequence>